<dbReference type="AlphaFoldDB" id="A0A4Y2XAL2"/>
<name>A0A4Y2XAL2_ARAVE</name>
<organism evidence="1 2">
    <name type="scientific">Araneus ventricosus</name>
    <name type="common">Orbweaver spider</name>
    <name type="synonym">Epeira ventricosa</name>
    <dbReference type="NCBI Taxonomy" id="182803"/>
    <lineage>
        <taxon>Eukaryota</taxon>
        <taxon>Metazoa</taxon>
        <taxon>Ecdysozoa</taxon>
        <taxon>Arthropoda</taxon>
        <taxon>Chelicerata</taxon>
        <taxon>Arachnida</taxon>
        <taxon>Araneae</taxon>
        <taxon>Araneomorphae</taxon>
        <taxon>Entelegynae</taxon>
        <taxon>Araneoidea</taxon>
        <taxon>Araneidae</taxon>
        <taxon>Araneus</taxon>
    </lineage>
</organism>
<comment type="caution">
    <text evidence="1">The sequence shown here is derived from an EMBL/GenBank/DDBJ whole genome shotgun (WGS) entry which is preliminary data.</text>
</comment>
<protein>
    <submittedName>
        <fullName evidence="1">Uncharacterized protein</fullName>
    </submittedName>
</protein>
<keyword evidence="2" id="KW-1185">Reference proteome</keyword>
<feature type="non-terminal residue" evidence="1">
    <location>
        <position position="1"/>
    </location>
</feature>
<evidence type="ECO:0000313" key="2">
    <source>
        <dbReference type="Proteomes" id="UP000499080"/>
    </source>
</evidence>
<reference evidence="1 2" key="1">
    <citation type="journal article" date="2019" name="Sci. Rep.">
        <title>Orb-weaving spider Araneus ventricosus genome elucidates the spidroin gene catalogue.</title>
        <authorList>
            <person name="Kono N."/>
            <person name="Nakamura H."/>
            <person name="Ohtoshi R."/>
            <person name="Moran D.A.P."/>
            <person name="Shinohara A."/>
            <person name="Yoshida Y."/>
            <person name="Fujiwara M."/>
            <person name="Mori M."/>
            <person name="Tomita M."/>
            <person name="Arakawa K."/>
        </authorList>
    </citation>
    <scope>NUCLEOTIDE SEQUENCE [LARGE SCALE GENOMIC DNA]</scope>
</reference>
<gene>
    <name evidence="1" type="ORF">AVEN_163809_1</name>
</gene>
<dbReference type="Proteomes" id="UP000499080">
    <property type="component" value="Unassembled WGS sequence"/>
</dbReference>
<proteinExistence type="predicted"/>
<evidence type="ECO:0000313" key="1">
    <source>
        <dbReference type="EMBL" id="GBO46268.1"/>
    </source>
</evidence>
<accession>A0A4Y2XAL2</accession>
<sequence length="57" mass="6194">VSGPSGVCSWSVGLRAYHLKRALDPLPLLLQVNFSAQEVLCVNGAISTHFLILELIF</sequence>
<dbReference type="EMBL" id="BGPR01073838">
    <property type="protein sequence ID" value="GBO46268.1"/>
    <property type="molecule type" value="Genomic_DNA"/>
</dbReference>